<protein>
    <submittedName>
        <fullName evidence="2">Uncharacterized protein</fullName>
    </submittedName>
</protein>
<accession>A0A926XVS6</accession>
<gene>
    <name evidence="2" type="ORF">IC229_11695</name>
</gene>
<sequence length="343" mass="39552">MNLIIRMNTFASTYKKYVFLLALIATCLYCHAQAATSGNTSETPKLPWASERNEIQQLVTHLRTLAANEKNPLLKRHFESVIRMSLDSTHRLRPEDKHLQAAVGTLSFFQGEGAKWETYLQGTRPLIMAFKSKADGKNSYYWLFLPKDFTSTKTNFPFYVELHGSGGGTNNPPWHMLYDYLQPKPAGATSQMSRREGFMIYPWGRGDKGYRDVAETDIFECLQDFDDQFKTDPKRQYLYGFSMGGGGTFRIAQKTMNRWAAVGLYSAALGKNVTYDDAAKFKDMPVWMVWGEKEWLNVENRKLKDDLLKAGVSLWWKEIEGVEHSYLGEYQERLMDWLKTKTK</sequence>
<proteinExistence type="predicted"/>
<dbReference type="InterPro" id="IPR029058">
    <property type="entry name" value="AB_hydrolase_fold"/>
</dbReference>
<evidence type="ECO:0000313" key="2">
    <source>
        <dbReference type="EMBL" id="MBD2701304.1"/>
    </source>
</evidence>
<feature type="signal peptide" evidence="1">
    <location>
        <begin position="1"/>
        <end position="32"/>
    </location>
</feature>
<organism evidence="2 3">
    <name type="scientific">Spirosoma profusum</name>
    <dbReference type="NCBI Taxonomy" id="2771354"/>
    <lineage>
        <taxon>Bacteria</taxon>
        <taxon>Pseudomonadati</taxon>
        <taxon>Bacteroidota</taxon>
        <taxon>Cytophagia</taxon>
        <taxon>Cytophagales</taxon>
        <taxon>Cytophagaceae</taxon>
        <taxon>Spirosoma</taxon>
    </lineage>
</organism>
<dbReference type="Proteomes" id="UP000598820">
    <property type="component" value="Unassembled WGS sequence"/>
</dbReference>
<keyword evidence="1" id="KW-0732">Signal</keyword>
<evidence type="ECO:0000313" key="3">
    <source>
        <dbReference type="Proteomes" id="UP000598820"/>
    </source>
</evidence>
<dbReference type="SUPFAM" id="SSF53474">
    <property type="entry name" value="alpha/beta-Hydrolases"/>
    <property type="match status" value="1"/>
</dbReference>
<name>A0A926XVS6_9BACT</name>
<dbReference type="RefSeq" id="WP_190887164.1">
    <property type="nucleotide sequence ID" value="NZ_JACWZY010000008.1"/>
</dbReference>
<dbReference type="Gene3D" id="3.40.50.1820">
    <property type="entry name" value="alpha/beta hydrolase"/>
    <property type="match status" value="1"/>
</dbReference>
<dbReference type="AlphaFoldDB" id="A0A926XVS6"/>
<reference evidence="2" key="1">
    <citation type="submission" date="2020-09" db="EMBL/GenBank/DDBJ databases">
        <authorList>
            <person name="Kim M.K."/>
        </authorList>
    </citation>
    <scope>NUCLEOTIDE SEQUENCE</scope>
    <source>
        <strain evidence="2">BT702</strain>
    </source>
</reference>
<dbReference type="EMBL" id="JACWZY010000008">
    <property type="protein sequence ID" value="MBD2701304.1"/>
    <property type="molecule type" value="Genomic_DNA"/>
</dbReference>
<keyword evidence="3" id="KW-1185">Reference proteome</keyword>
<comment type="caution">
    <text evidence="2">The sequence shown here is derived from an EMBL/GenBank/DDBJ whole genome shotgun (WGS) entry which is preliminary data.</text>
</comment>
<feature type="chain" id="PRO_5037486667" evidence="1">
    <location>
        <begin position="33"/>
        <end position="343"/>
    </location>
</feature>
<evidence type="ECO:0000256" key="1">
    <source>
        <dbReference type="SAM" id="SignalP"/>
    </source>
</evidence>